<dbReference type="PANTHER" id="PTHR11778">
    <property type="entry name" value="SERYL-TRNA SYNTHETASE"/>
    <property type="match status" value="1"/>
</dbReference>
<dbReference type="Proteomes" id="UP000240880">
    <property type="component" value="Unassembled WGS sequence"/>
</dbReference>
<comment type="caution">
    <text evidence="11">The sequence shown here is derived from an EMBL/GenBank/DDBJ whole genome shotgun (WGS) entry which is preliminary data.</text>
</comment>
<dbReference type="GO" id="GO:0006434">
    <property type="term" value="P:seryl-tRNA aminoacylation"/>
    <property type="evidence" value="ECO:0007669"/>
    <property type="project" value="UniProtKB-UniRule"/>
</dbReference>
<feature type="binding site" evidence="7">
    <location>
        <position position="232"/>
    </location>
    <ligand>
        <name>L-serine</name>
        <dbReference type="ChEBI" id="CHEBI:33384"/>
    </ligand>
</feature>
<evidence type="ECO:0000313" key="11">
    <source>
        <dbReference type="EMBL" id="PSN83851.1"/>
    </source>
</evidence>
<feature type="coiled-coil region" evidence="9">
    <location>
        <begin position="35"/>
        <end position="112"/>
    </location>
</feature>
<accession>A0A2R6ABR7</accession>
<dbReference type="SUPFAM" id="SSF46589">
    <property type="entry name" value="tRNA-binding arm"/>
    <property type="match status" value="1"/>
</dbReference>
<dbReference type="InterPro" id="IPR010978">
    <property type="entry name" value="tRNA-bd_arm"/>
</dbReference>
<comment type="catalytic activity">
    <reaction evidence="6">
        <text>tRNA(Ser) + L-serine + ATP = L-seryl-tRNA(Ser) + AMP + diphosphate + H(+)</text>
        <dbReference type="Rhea" id="RHEA:12292"/>
        <dbReference type="Rhea" id="RHEA-COMP:9669"/>
        <dbReference type="Rhea" id="RHEA-COMP:9703"/>
        <dbReference type="ChEBI" id="CHEBI:15378"/>
        <dbReference type="ChEBI" id="CHEBI:30616"/>
        <dbReference type="ChEBI" id="CHEBI:33019"/>
        <dbReference type="ChEBI" id="CHEBI:33384"/>
        <dbReference type="ChEBI" id="CHEBI:78442"/>
        <dbReference type="ChEBI" id="CHEBI:78533"/>
        <dbReference type="ChEBI" id="CHEBI:456215"/>
        <dbReference type="EC" id="6.1.1.11"/>
    </reaction>
</comment>
<keyword evidence="3 6" id="KW-0067">ATP-binding</keyword>
<feature type="binding site" evidence="6 7">
    <location>
        <position position="286"/>
    </location>
    <ligand>
        <name>L-serine</name>
        <dbReference type="ChEBI" id="CHEBI:33384"/>
    </ligand>
</feature>
<dbReference type="UniPathway" id="UPA00906">
    <property type="reaction ID" value="UER00895"/>
</dbReference>
<feature type="binding site" evidence="8">
    <location>
        <begin position="279"/>
        <end position="282"/>
    </location>
    <ligand>
        <name>ATP</name>
        <dbReference type="ChEBI" id="CHEBI:30616"/>
    </ligand>
</feature>
<dbReference type="GO" id="GO:0005524">
    <property type="term" value="F:ATP binding"/>
    <property type="evidence" value="ECO:0007669"/>
    <property type="project" value="UniProtKB-UniRule"/>
</dbReference>
<feature type="binding site" evidence="6">
    <location>
        <position position="387"/>
    </location>
    <ligand>
        <name>L-serine</name>
        <dbReference type="ChEBI" id="CHEBI:33384"/>
    </ligand>
</feature>
<reference evidence="11 12" key="1">
    <citation type="submission" date="2017-04" db="EMBL/GenBank/DDBJ databases">
        <title>Novel microbial lineages endemic to geothermal iron-oxide mats fill important gaps in the evolutionary history of Archaea.</title>
        <authorList>
            <person name="Jay Z.J."/>
            <person name="Beam J.P."/>
            <person name="Dlakic M."/>
            <person name="Rusch D.B."/>
            <person name="Kozubal M.A."/>
            <person name="Inskeep W.P."/>
        </authorList>
    </citation>
    <scope>NUCLEOTIDE SEQUENCE [LARGE SCALE GENOMIC DNA]</scope>
    <source>
        <strain evidence="11">OSP_D</strain>
    </source>
</reference>
<dbReference type="HAMAP" id="MF_00176">
    <property type="entry name" value="Ser_tRNA_synth_type1"/>
    <property type="match status" value="1"/>
</dbReference>
<dbReference type="AlphaFoldDB" id="A0A2R6ABR7"/>
<keyword evidence="2 6" id="KW-0547">Nucleotide-binding</keyword>
<keyword evidence="6" id="KW-0963">Cytoplasm</keyword>
<dbReference type="PROSITE" id="PS50862">
    <property type="entry name" value="AA_TRNA_LIGASE_II"/>
    <property type="match status" value="1"/>
</dbReference>
<feature type="binding site" evidence="6">
    <location>
        <position position="279"/>
    </location>
    <ligand>
        <name>ATP</name>
        <dbReference type="ChEBI" id="CHEBI:30616"/>
    </ligand>
</feature>
<dbReference type="NCBIfam" id="TIGR00414">
    <property type="entry name" value="serS"/>
    <property type="match status" value="1"/>
</dbReference>
<name>A0A2R6ABR7_9ARCH</name>
<dbReference type="SUPFAM" id="SSF55681">
    <property type="entry name" value="Class II aaRS and biotin synthetases"/>
    <property type="match status" value="1"/>
</dbReference>
<dbReference type="GO" id="GO:0005737">
    <property type="term" value="C:cytoplasm"/>
    <property type="evidence" value="ECO:0007669"/>
    <property type="project" value="UniProtKB-SubCell"/>
</dbReference>
<comment type="similarity">
    <text evidence="6">Belongs to the class-II aminoacyl-tRNA synthetase family. Type-1 seryl-tRNA synthetase subfamily.</text>
</comment>
<dbReference type="InterPro" id="IPR042103">
    <property type="entry name" value="SerRS_1_N_sf"/>
</dbReference>
<comment type="pathway">
    <text evidence="6">Aminoacyl-tRNA biosynthesis; selenocysteinyl-tRNA(Sec) biosynthesis; L-seryl-tRNA(Sec) from L-serine and tRNA(Sec): step 1/1.</text>
</comment>
<dbReference type="Gene3D" id="3.30.930.10">
    <property type="entry name" value="Bira Bifunctional Protein, Domain 2"/>
    <property type="match status" value="1"/>
</dbReference>
<organism evidence="11 12">
    <name type="scientific">Candidatus Marsarchaeota G1 archaeon OSP_D</name>
    <dbReference type="NCBI Taxonomy" id="1978155"/>
    <lineage>
        <taxon>Archaea</taxon>
        <taxon>Candidatus Marsarchaeota</taxon>
        <taxon>Candidatus Marsarchaeota group 1</taxon>
    </lineage>
</organism>
<feature type="binding site" evidence="6 8">
    <location>
        <begin position="263"/>
        <end position="265"/>
    </location>
    <ligand>
        <name>ATP</name>
        <dbReference type="ChEBI" id="CHEBI:30616"/>
    </ligand>
</feature>
<evidence type="ECO:0000256" key="9">
    <source>
        <dbReference type="SAM" id="Coils"/>
    </source>
</evidence>
<feature type="site" description="Important for serine binding" evidence="7">
    <location>
        <position position="387"/>
    </location>
</feature>
<evidence type="ECO:0000313" key="12">
    <source>
        <dbReference type="Proteomes" id="UP000240880"/>
    </source>
</evidence>
<keyword evidence="9" id="KW-0175">Coiled coil</keyword>
<evidence type="ECO:0000256" key="4">
    <source>
        <dbReference type="ARBA" id="ARBA00022917"/>
    </source>
</evidence>
<dbReference type="InterPro" id="IPR002314">
    <property type="entry name" value="aa-tRNA-synt_IIb"/>
</dbReference>
<dbReference type="GO" id="GO:0016260">
    <property type="term" value="P:selenocysteine biosynthetic process"/>
    <property type="evidence" value="ECO:0007669"/>
    <property type="project" value="UniProtKB-UniRule"/>
</dbReference>
<dbReference type="InterPro" id="IPR006195">
    <property type="entry name" value="aa-tRNA-synth_II"/>
</dbReference>
<dbReference type="EMBL" id="NEXC01000013">
    <property type="protein sequence ID" value="PSN83851.1"/>
    <property type="molecule type" value="Genomic_DNA"/>
</dbReference>
<keyword evidence="1 6" id="KW-0436">Ligase</keyword>
<feature type="domain" description="Aminoacyl-transfer RNA synthetases class-II family profile" evidence="10">
    <location>
        <begin position="141"/>
        <end position="412"/>
    </location>
</feature>
<evidence type="ECO:0000256" key="5">
    <source>
        <dbReference type="ARBA" id="ARBA00023146"/>
    </source>
</evidence>
<evidence type="ECO:0000259" key="10">
    <source>
        <dbReference type="PROSITE" id="PS50862"/>
    </source>
</evidence>
<comment type="subcellular location">
    <subcellularLocation>
        <location evidence="6">Cytoplasm</location>
    </subcellularLocation>
</comment>
<gene>
    <name evidence="6" type="primary">serS</name>
    <name evidence="11" type="ORF">B9Q01_03185</name>
</gene>
<sequence>MLDIRLIRKDPEKVRKNIERRHKVVYLENFDKLVSVDLEQRKKQSELDAKRAEHNKLTRKIAELKKSAQPTEEIEKQAALLANEVSKLELELERLSQERERLLKLIPNLLDDAVPDGLDETQNRVVKVVGEPPKFSFQPKSHIELINELDLADLERAAKISGSRFYFLKNELVLLDLAVLRFALDKLVEKGFTPIFPPEMMRREPYEGVTPLADFEDTMYKIQDDDLFLIATSEHPLVAMHMDETFEPDELPKKYAGISVNFRREAGAHGKDTKGIFRVHNFNKVEQVIFCKPEDSSKYLFELLNNAEEIFQALEIPYRVVEICSGDISPKNARQFDIEAWLPAQQTYREVVSTSNCTSYQAVSLRIKYRLKRGSPEKDYVHTLNSTAVATPRALVAILENHQREDGSVRIPSALVPYMGGKKEIVAKKLNTK</sequence>
<dbReference type="InterPro" id="IPR015866">
    <property type="entry name" value="Ser-tRNA-synth_1_N"/>
</dbReference>
<keyword evidence="5 6" id="KW-0030">Aminoacyl-tRNA synthetase</keyword>
<dbReference type="PRINTS" id="PR00981">
    <property type="entry name" value="TRNASYNTHSER"/>
</dbReference>
<dbReference type="CDD" id="cd00770">
    <property type="entry name" value="SerRS_core"/>
    <property type="match status" value="1"/>
</dbReference>
<dbReference type="EC" id="6.1.1.11" evidence="6"/>
<evidence type="ECO:0000256" key="1">
    <source>
        <dbReference type="ARBA" id="ARBA00022598"/>
    </source>
</evidence>
<dbReference type="GO" id="GO:0004828">
    <property type="term" value="F:serine-tRNA ligase activity"/>
    <property type="evidence" value="ECO:0007669"/>
    <property type="project" value="UniProtKB-UniRule"/>
</dbReference>
<comment type="subunit">
    <text evidence="6">Homodimer. The tRNA molecule binds across the dimer.</text>
</comment>
<evidence type="ECO:0000256" key="7">
    <source>
        <dbReference type="PIRSR" id="PIRSR001529-1"/>
    </source>
</evidence>
<feature type="binding site" evidence="7">
    <location>
        <position position="263"/>
    </location>
    <ligand>
        <name>L-serine</name>
        <dbReference type="ChEBI" id="CHEBI:33384"/>
    </ligand>
</feature>
<protein>
    <recommendedName>
        <fullName evidence="6">Serine--tRNA ligase</fullName>
        <ecNumber evidence="6">6.1.1.11</ecNumber>
    </recommendedName>
    <alternativeName>
        <fullName evidence="6">Seryl-tRNA synthetase</fullName>
        <shortName evidence="6">SerRS</shortName>
    </alternativeName>
    <alternativeName>
        <fullName evidence="6">Seryl-tRNA(Ser/Sec) synthetase</fullName>
    </alternativeName>
</protein>
<proteinExistence type="inferred from homology"/>
<dbReference type="InterPro" id="IPR045864">
    <property type="entry name" value="aa-tRNA-synth_II/BPL/LPL"/>
</dbReference>
<dbReference type="Pfam" id="PF00587">
    <property type="entry name" value="tRNA-synt_2b"/>
    <property type="match status" value="1"/>
</dbReference>
<feature type="binding site" evidence="7">
    <location>
        <position position="385"/>
    </location>
    <ligand>
        <name>L-serine</name>
        <dbReference type="ChEBI" id="CHEBI:33384"/>
    </ligand>
</feature>
<dbReference type="InterPro" id="IPR033729">
    <property type="entry name" value="SerRS_core"/>
</dbReference>
<evidence type="ECO:0000256" key="8">
    <source>
        <dbReference type="PIRSR" id="PIRSR001529-2"/>
    </source>
</evidence>
<comment type="catalytic activity">
    <reaction evidence="6">
        <text>tRNA(Sec) + L-serine + ATP = L-seryl-tRNA(Sec) + AMP + diphosphate + H(+)</text>
        <dbReference type="Rhea" id="RHEA:42580"/>
        <dbReference type="Rhea" id="RHEA-COMP:9742"/>
        <dbReference type="Rhea" id="RHEA-COMP:10128"/>
        <dbReference type="ChEBI" id="CHEBI:15378"/>
        <dbReference type="ChEBI" id="CHEBI:30616"/>
        <dbReference type="ChEBI" id="CHEBI:33019"/>
        <dbReference type="ChEBI" id="CHEBI:33384"/>
        <dbReference type="ChEBI" id="CHEBI:78442"/>
        <dbReference type="ChEBI" id="CHEBI:78533"/>
        <dbReference type="ChEBI" id="CHEBI:456215"/>
        <dbReference type="EC" id="6.1.1.11"/>
    </reaction>
</comment>
<evidence type="ECO:0000256" key="3">
    <source>
        <dbReference type="ARBA" id="ARBA00022840"/>
    </source>
</evidence>
<keyword evidence="4 6" id="KW-0648">Protein biosynthesis</keyword>
<dbReference type="Gene3D" id="1.10.287.40">
    <property type="entry name" value="Serine-tRNA synthetase, tRNA binding domain"/>
    <property type="match status" value="1"/>
</dbReference>
<feature type="binding site" evidence="6">
    <location>
        <begin position="232"/>
        <end position="234"/>
    </location>
    <ligand>
        <name>L-serine</name>
        <dbReference type="ChEBI" id="CHEBI:33384"/>
    </ligand>
</feature>
<evidence type="ECO:0000256" key="2">
    <source>
        <dbReference type="ARBA" id="ARBA00022741"/>
    </source>
</evidence>
<comment type="domain">
    <text evidence="6">Consists of two distinct domains, a catalytic core and a N-terminal extension that is involved in tRNA binding.</text>
</comment>
<dbReference type="InterPro" id="IPR002317">
    <property type="entry name" value="Ser-tRNA-ligase_type_1"/>
</dbReference>
<evidence type="ECO:0000256" key="6">
    <source>
        <dbReference type="HAMAP-Rule" id="MF_00176"/>
    </source>
</evidence>
<feature type="binding site" evidence="6 8">
    <location>
        <begin position="350"/>
        <end position="353"/>
    </location>
    <ligand>
        <name>ATP</name>
        <dbReference type="ChEBI" id="CHEBI:30616"/>
    </ligand>
</feature>
<dbReference type="Pfam" id="PF02403">
    <property type="entry name" value="Seryl_tRNA_N"/>
    <property type="match status" value="1"/>
</dbReference>
<dbReference type="PIRSF" id="PIRSF001529">
    <property type="entry name" value="Ser-tRNA-synth_IIa"/>
    <property type="match status" value="1"/>
</dbReference>
<comment type="function">
    <text evidence="6">Catalyzes the attachment of serine to tRNA(Ser). Is also able to aminoacylate tRNA(Sec) with serine, to form the misacylated tRNA L-seryl-tRNA(Sec), which will be further converted into selenocysteinyl-tRNA(Sec).</text>
</comment>